<dbReference type="AlphaFoldDB" id="A0A0C9Q7A4"/>
<accession>A0A9R1TNR3</accession>
<dbReference type="GO" id="GO:0005840">
    <property type="term" value="C:ribosome"/>
    <property type="evidence" value="ECO:0007669"/>
    <property type="project" value="UniProtKB-KW"/>
</dbReference>
<dbReference type="OrthoDB" id="444135at2759"/>
<dbReference type="EMBL" id="GBYB01010032">
    <property type="protein sequence ID" value="JAG79799.1"/>
    <property type="molecule type" value="Transcribed_RNA"/>
</dbReference>
<name>A0A0C9Q7A4_9HYME</name>
<dbReference type="GO" id="GO:1990904">
    <property type="term" value="C:ribonucleoprotein complex"/>
    <property type="evidence" value="ECO:0007669"/>
    <property type="project" value="UniProtKB-KW"/>
</dbReference>
<evidence type="ECO:0000313" key="12">
    <source>
        <dbReference type="RefSeq" id="XP_011312845.1"/>
    </source>
</evidence>
<keyword evidence="3 12" id="KW-0689">Ribosomal protein</keyword>
<dbReference type="Proteomes" id="UP000694866">
    <property type="component" value="Unplaced"/>
</dbReference>
<dbReference type="Pfam" id="PF22892">
    <property type="entry name" value="DSRM_MRPL44"/>
    <property type="match status" value="1"/>
</dbReference>
<dbReference type="EMBL" id="GBYB01010033">
    <property type="protein sequence ID" value="JAG79800.1"/>
    <property type="molecule type" value="Transcribed_RNA"/>
</dbReference>
<sequence>MNVLRSSSRTVIYIHSVNSINSVGRRGIKRWVSPVLKEITRRKRKQTPQPVEARRAFLEWNREAEIWAFNQRLKENFDIDILTRALTHRSYVIKEEMERKKVGIDDMSFTIEDNKELIETGRNLTSKIVEIYLSLALPKAPEECILALHDHLLSEEMLANSASLIGTKDLILSEEYPPSSETLANTFLALVSALAQSVDEIHTGKFIRDFLIATLAERDLTELWHPEEPLKILNGILTRDGGEPAEPRLIAQSGVNSVLPVYQVGLYSKKEFLAAGTEDNVEGAVKIAALNALNDMFDLSQSRKPMQFNLTVDPSTQQMNNLPLHKWCTENVHKLIHRN</sequence>
<dbReference type="Gene3D" id="1.10.1520.10">
    <property type="entry name" value="Ribonuclease III domain"/>
    <property type="match status" value="1"/>
</dbReference>
<evidence type="ECO:0000256" key="7">
    <source>
        <dbReference type="ARBA" id="ARBA00035187"/>
    </source>
</evidence>
<reference evidence="12" key="2">
    <citation type="submission" date="2025-04" db="UniProtKB">
        <authorList>
            <consortium name="RefSeq"/>
        </authorList>
    </citation>
    <scope>IDENTIFICATION</scope>
    <source>
        <strain evidence="12">USDA-PBARC FA_bdor</strain>
        <tissue evidence="12">Whole organism</tissue>
    </source>
</reference>
<evidence type="ECO:0000256" key="5">
    <source>
        <dbReference type="ARBA" id="ARBA00023274"/>
    </source>
</evidence>
<organism evidence="10">
    <name type="scientific">Fopius arisanus</name>
    <dbReference type="NCBI Taxonomy" id="64838"/>
    <lineage>
        <taxon>Eukaryota</taxon>
        <taxon>Metazoa</taxon>
        <taxon>Ecdysozoa</taxon>
        <taxon>Arthropoda</taxon>
        <taxon>Hexapoda</taxon>
        <taxon>Insecta</taxon>
        <taxon>Pterygota</taxon>
        <taxon>Neoptera</taxon>
        <taxon>Endopterygota</taxon>
        <taxon>Hymenoptera</taxon>
        <taxon>Apocrita</taxon>
        <taxon>Ichneumonoidea</taxon>
        <taxon>Braconidae</taxon>
        <taxon>Opiinae</taxon>
        <taxon>Fopius</taxon>
    </lineage>
</organism>
<reference evidence="10" key="1">
    <citation type="submission" date="2015-01" db="EMBL/GenBank/DDBJ databases">
        <title>Transcriptome Assembly of Fopius arisanus.</title>
        <authorList>
            <person name="Geib S."/>
        </authorList>
    </citation>
    <scope>NUCLEOTIDE SEQUENCE</scope>
</reference>
<evidence type="ECO:0000259" key="8">
    <source>
        <dbReference type="SMART" id="SM00535"/>
    </source>
</evidence>
<dbReference type="RefSeq" id="XP_011312845.1">
    <property type="nucleotide sequence ID" value="XM_011314543.1"/>
</dbReference>
<evidence type="ECO:0000313" key="11">
    <source>
        <dbReference type="Proteomes" id="UP000694866"/>
    </source>
</evidence>
<proteinExistence type="inferred from homology"/>
<dbReference type="GO" id="GO:0006396">
    <property type="term" value="P:RNA processing"/>
    <property type="evidence" value="ECO:0007669"/>
    <property type="project" value="InterPro"/>
</dbReference>
<dbReference type="InterPro" id="IPR044444">
    <property type="entry name" value="Ribosomal_mL44_DSRM_metazoa"/>
</dbReference>
<protein>
    <recommendedName>
        <fullName evidence="7">Large ribosomal subunit protein mL44</fullName>
    </recommendedName>
</protein>
<evidence type="ECO:0000313" key="10">
    <source>
        <dbReference type="EMBL" id="JAG79800.1"/>
    </source>
</evidence>
<dbReference type="SMART" id="SM00535">
    <property type="entry name" value="RIBOc"/>
    <property type="match status" value="1"/>
</dbReference>
<gene>
    <name evidence="10" type="primary">MRPL44_1</name>
    <name evidence="12" type="synonym">mRpL44</name>
    <name evidence="9" type="synonym">MRPL44_0</name>
    <name evidence="10" type="ORF">g.48034</name>
    <name evidence="9" type="ORF">g.48038</name>
</gene>
<keyword evidence="4" id="KW-0496">Mitochondrion</keyword>
<dbReference type="InterPro" id="IPR000999">
    <property type="entry name" value="RNase_III_dom"/>
</dbReference>
<evidence type="ECO:0000256" key="2">
    <source>
        <dbReference type="ARBA" id="ARBA00022946"/>
    </source>
</evidence>
<evidence type="ECO:0000256" key="1">
    <source>
        <dbReference type="ARBA" id="ARBA00004173"/>
    </source>
</evidence>
<dbReference type="InterPro" id="IPR036389">
    <property type="entry name" value="RNase_III_sf"/>
</dbReference>
<keyword evidence="5" id="KW-0687">Ribonucleoprotein</keyword>
<dbReference type="InterPro" id="IPR055189">
    <property type="entry name" value="RM44_endonuclase"/>
</dbReference>
<dbReference type="CDD" id="cd19874">
    <property type="entry name" value="DSRM_MRPL44"/>
    <property type="match status" value="1"/>
</dbReference>
<keyword evidence="11" id="KW-1185">Reference proteome</keyword>
<evidence type="ECO:0000313" key="9">
    <source>
        <dbReference type="EMBL" id="JAG79799.1"/>
    </source>
</evidence>
<accession>A0A0C9Q7A4</accession>
<dbReference type="Pfam" id="PF22935">
    <property type="entry name" value="RM44_endonuclase"/>
    <property type="match status" value="1"/>
</dbReference>
<dbReference type="GeneID" id="105272391"/>
<evidence type="ECO:0000256" key="6">
    <source>
        <dbReference type="ARBA" id="ARBA00024034"/>
    </source>
</evidence>
<feature type="domain" description="RNase III" evidence="8">
    <location>
        <begin position="80"/>
        <end position="220"/>
    </location>
</feature>
<evidence type="ECO:0000256" key="4">
    <source>
        <dbReference type="ARBA" id="ARBA00023128"/>
    </source>
</evidence>
<dbReference type="CTD" id="65080"/>
<comment type="subcellular location">
    <subcellularLocation>
        <location evidence="1">Mitochondrion</location>
    </subcellularLocation>
</comment>
<dbReference type="SUPFAM" id="SSF69065">
    <property type="entry name" value="RNase III domain-like"/>
    <property type="match status" value="1"/>
</dbReference>
<dbReference type="GO" id="GO:0004525">
    <property type="term" value="F:ribonuclease III activity"/>
    <property type="evidence" value="ECO:0007669"/>
    <property type="project" value="InterPro"/>
</dbReference>
<keyword evidence="2" id="KW-0809">Transit peptide</keyword>
<evidence type="ECO:0000256" key="3">
    <source>
        <dbReference type="ARBA" id="ARBA00022980"/>
    </source>
</evidence>
<comment type="similarity">
    <text evidence="6">Belongs to the ribonuclease III family. Mitochondrion-specific ribosomal protein mL44 subfamily.</text>
</comment>
<dbReference type="Gene3D" id="3.30.160.20">
    <property type="match status" value="1"/>
</dbReference>
<dbReference type="GO" id="GO:0005739">
    <property type="term" value="C:mitochondrion"/>
    <property type="evidence" value="ECO:0007669"/>
    <property type="project" value="UniProtKB-SubCell"/>
</dbReference>
<dbReference type="KEGG" id="fas:105272391"/>
<dbReference type="GO" id="GO:0003725">
    <property type="term" value="F:double-stranded RNA binding"/>
    <property type="evidence" value="ECO:0007669"/>
    <property type="project" value="InterPro"/>
</dbReference>